<dbReference type="Gene3D" id="3.20.20.10">
    <property type="entry name" value="Alanine racemase"/>
    <property type="match status" value="1"/>
</dbReference>
<dbReference type="GO" id="GO:0030170">
    <property type="term" value="F:pyridoxal phosphate binding"/>
    <property type="evidence" value="ECO:0007669"/>
    <property type="project" value="UniProtKB-UniRule"/>
</dbReference>
<comment type="pathway">
    <text evidence="5">Amino-acid biosynthesis; D-alanine biosynthesis; D-alanine from L-alanine: step 1/1.</text>
</comment>
<dbReference type="InterPro" id="IPR000821">
    <property type="entry name" value="Ala_racemase"/>
</dbReference>
<evidence type="ECO:0000256" key="3">
    <source>
        <dbReference type="ARBA" id="ARBA00022898"/>
    </source>
</evidence>
<evidence type="ECO:0000256" key="6">
    <source>
        <dbReference type="PIRSR" id="PIRSR600821-50"/>
    </source>
</evidence>
<organism evidence="9 10">
    <name type="scientific">Rummeliibacillus stabekisii</name>
    <dbReference type="NCBI Taxonomy" id="241244"/>
    <lineage>
        <taxon>Bacteria</taxon>
        <taxon>Bacillati</taxon>
        <taxon>Bacillota</taxon>
        <taxon>Bacilli</taxon>
        <taxon>Bacillales</taxon>
        <taxon>Caryophanaceae</taxon>
        <taxon>Rummeliibacillus</taxon>
    </lineage>
</organism>
<evidence type="ECO:0000256" key="1">
    <source>
        <dbReference type="ARBA" id="ARBA00000316"/>
    </source>
</evidence>
<feature type="active site" description="Proton acceptor; specific for D-alanine" evidence="5">
    <location>
        <position position="41"/>
    </location>
</feature>
<dbReference type="STRING" id="241244.ATY39_12580"/>
<sequence length="374" mass="41758">MQENEIFRPTKAIIDLSAIRHNIVNLRKHLHSDVSVIAVVKANAYGHGDVQVAKEALKAGATILAVATPEEALHLRQEIPHTPIMILGASPIVFAPIAAKEAIILTVFSEDWVRKVSPLAKDFEQPLKVHIKVDSGMNRIGVRQEKELQAVYDAAKMVNNIEVDGIFTHFATADEENQEQYEMQLAIFQKMIASLPEKPRLVHAANTAAALVKESAQFDAVRFGISMYGLAPSTYIEENLPYPLKEALALESELVHVKKIQKGDRVGYGGTYIAKEDEWIGTLPIGYADGLLRCLSGQEVLIEGVRVPIVGRICMDQCMVRLPKKYEIGEKVTLIGKQHGNEIHIQEWAERLQTIVYEIPCMISERVPRVYKEQ</sequence>
<evidence type="ECO:0000256" key="7">
    <source>
        <dbReference type="PIRSR" id="PIRSR600821-52"/>
    </source>
</evidence>
<dbReference type="FunFam" id="3.20.20.10:FF:000002">
    <property type="entry name" value="Alanine racemase"/>
    <property type="match status" value="1"/>
</dbReference>
<comment type="similarity">
    <text evidence="5">Belongs to the alanine racemase family.</text>
</comment>
<reference evidence="10" key="2">
    <citation type="submission" date="2016-03" db="EMBL/GenBank/DDBJ databases">
        <authorList>
            <person name="Seldin L."/>
        </authorList>
    </citation>
    <scope>NUCLEOTIDE SEQUENCE [LARGE SCALE GENOMIC DNA]</scope>
    <source>
        <strain evidence="10">PP9</strain>
    </source>
</reference>
<evidence type="ECO:0000256" key="4">
    <source>
        <dbReference type="ARBA" id="ARBA00023235"/>
    </source>
</evidence>
<keyword evidence="10" id="KW-1185">Reference proteome</keyword>
<dbReference type="FunFam" id="2.40.37.10:FF:000006">
    <property type="entry name" value="Alanine racemase"/>
    <property type="match status" value="1"/>
</dbReference>
<comment type="function">
    <text evidence="5">Catalyzes the interconversion of L-alanine and D-alanine. May also act on other amino acids.</text>
</comment>
<dbReference type="InterPro" id="IPR029066">
    <property type="entry name" value="PLP-binding_barrel"/>
</dbReference>
<proteinExistence type="inferred from homology"/>
<dbReference type="GO" id="GO:0008784">
    <property type="term" value="F:alanine racemase activity"/>
    <property type="evidence" value="ECO:0007669"/>
    <property type="project" value="UniProtKB-UniRule"/>
</dbReference>
<evidence type="ECO:0000313" key="9">
    <source>
        <dbReference type="EMBL" id="AMX00170.1"/>
    </source>
</evidence>
<dbReference type="InterPro" id="IPR009006">
    <property type="entry name" value="Ala_racemase/Decarboxylase_C"/>
</dbReference>
<reference evidence="9 10" key="1">
    <citation type="journal article" date="2016" name="Genome Announc.">
        <title>Whole-Genome Sequence of Rummeliibacillus stabekisii Strain PP9 Isolated from Antarctic Soil.</title>
        <authorList>
            <person name="da Mota F.F."/>
            <person name="Vollu R.E."/>
            <person name="Jurelevicius D."/>
            <person name="Seldin L."/>
        </authorList>
    </citation>
    <scope>NUCLEOTIDE SEQUENCE [LARGE SCALE GENOMIC DNA]</scope>
    <source>
        <strain evidence="9 10">PP9</strain>
    </source>
</reference>
<dbReference type="NCBIfam" id="TIGR00492">
    <property type="entry name" value="alr"/>
    <property type="match status" value="1"/>
</dbReference>
<dbReference type="GO" id="GO:0009252">
    <property type="term" value="P:peptidoglycan biosynthetic process"/>
    <property type="evidence" value="ECO:0007669"/>
    <property type="project" value="TreeGrafter"/>
</dbReference>
<keyword evidence="4 5" id="KW-0413">Isomerase</keyword>
<dbReference type="SUPFAM" id="SSF51419">
    <property type="entry name" value="PLP-binding barrel"/>
    <property type="match status" value="1"/>
</dbReference>
<dbReference type="AlphaFoldDB" id="A0A143HFF2"/>
<dbReference type="PANTHER" id="PTHR30511">
    <property type="entry name" value="ALANINE RACEMASE"/>
    <property type="match status" value="1"/>
</dbReference>
<dbReference type="Pfam" id="PF00842">
    <property type="entry name" value="Ala_racemase_C"/>
    <property type="match status" value="1"/>
</dbReference>
<name>A0A143HFF2_9BACL</name>
<comment type="cofactor">
    <cofactor evidence="2 5 6">
        <name>pyridoxal 5'-phosphate</name>
        <dbReference type="ChEBI" id="CHEBI:597326"/>
    </cofactor>
</comment>
<evidence type="ECO:0000313" key="10">
    <source>
        <dbReference type="Proteomes" id="UP000076021"/>
    </source>
</evidence>
<dbReference type="PANTHER" id="PTHR30511:SF0">
    <property type="entry name" value="ALANINE RACEMASE, CATABOLIC-RELATED"/>
    <property type="match status" value="1"/>
</dbReference>
<evidence type="ECO:0000256" key="2">
    <source>
        <dbReference type="ARBA" id="ARBA00001933"/>
    </source>
</evidence>
<dbReference type="InterPro" id="IPR011079">
    <property type="entry name" value="Ala_racemase_C"/>
</dbReference>
<dbReference type="InterPro" id="IPR001608">
    <property type="entry name" value="Ala_racemase_N"/>
</dbReference>
<dbReference type="CDD" id="cd00430">
    <property type="entry name" value="PLPDE_III_AR"/>
    <property type="match status" value="1"/>
</dbReference>
<dbReference type="HAMAP" id="MF_01201">
    <property type="entry name" value="Ala_racemase"/>
    <property type="match status" value="1"/>
</dbReference>
<dbReference type="UniPathway" id="UPA00042">
    <property type="reaction ID" value="UER00497"/>
</dbReference>
<feature type="modified residue" description="N6-(pyridoxal phosphate)lysine" evidence="5 6">
    <location>
        <position position="41"/>
    </location>
</feature>
<keyword evidence="3 5" id="KW-0663">Pyridoxal phosphate</keyword>
<dbReference type="GO" id="GO:0030632">
    <property type="term" value="P:D-alanine biosynthetic process"/>
    <property type="evidence" value="ECO:0007669"/>
    <property type="project" value="UniProtKB-UniRule"/>
</dbReference>
<dbReference type="PRINTS" id="PR00992">
    <property type="entry name" value="ALARACEMASE"/>
</dbReference>
<feature type="binding site" evidence="5 7">
    <location>
        <position position="139"/>
    </location>
    <ligand>
        <name>substrate</name>
    </ligand>
</feature>
<dbReference type="Gene3D" id="2.40.37.10">
    <property type="entry name" value="Lyase, Ornithine Decarboxylase, Chain A, domain 1"/>
    <property type="match status" value="1"/>
</dbReference>
<dbReference type="SMART" id="SM01005">
    <property type="entry name" value="Ala_racemase_C"/>
    <property type="match status" value="1"/>
</dbReference>
<accession>A0A143HFF2</accession>
<feature type="domain" description="Alanine racemase C-terminal" evidence="8">
    <location>
        <begin position="247"/>
        <end position="372"/>
    </location>
</feature>
<dbReference type="Pfam" id="PF01168">
    <property type="entry name" value="Ala_racemase_N"/>
    <property type="match status" value="1"/>
</dbReference>
<dbReference type="KEGG" id="rst:ATY39_12580"/>
<protein>
    <recommendedName>
        <fullName evidence="5">Alanine racemase</fullName>
        <ecNumber evidence="5">5.1.1.1</ecNumber>
    </recommendedName>
</protein>
<dbReference type="EC" id="5.1.1.1" evidence="5"/>
<dbReference type="RefSeq" id="WP_066790275.1">
    <property type="nucleotide sequence ID" value="NZ_CP014806.1"/>
</dbReference>
<gene>
    <name evidence="9" type="ORF">ATY39_12580</name>
</gene>
<dbReference type="SUPFAM" id="SSF50621">
    <property type="entry name" value="Alanine racemase C-terminal domain-like"/>
    <property type="match status" value="1"/>
</dbReference>
<dbReference type="GO" id="GO:0005829">
    <property type="term" value="C:cytosol"/>
    <property type="evidence" value="ECO:0007669"/>
    <property type="project" value="TreeGrafter"/>
</dbReference>
<dbReference type="PROSITE" id="PS00395">
    <property type="entry name" value="ALANINE_RACEMASE"/>
    <property type="match status" value="1"/>
</dbReference>
<dbReference type="OrthoDB" id="9813814at2"/>
<feature type="active site" description="Proton acceptor; specific for L-alanine" evidence="5">
    <location>
        <position position="268"/>
    </location>
</feature>
<dbReference type="EMBL" id="CP014806">
    <property type="protein sequence ID" value="AMX00170.1"/>
    <property type="molecule type" value="Genomic_DNA"/>
</dbReference>
<evidence type="ECO:0000259" key="8">
    <source>
        <dbReference type="SMART" id="SM01005"/>
    </source>
</evidence>
<comment type="catalytic activity">
    <reaction evidence="1 5">
        <text>L-alanine = D-alanine</text>
        <dbReference type="Rhea" id="RHEA:20249"/>
        <dbReference type="ChEBI" id="CHEBI:57416"/>
        <dbReference type="ChEBI" id="CHEBI:57972"/>
        <dbReference type="EC" id="5.1.1.1"/>
    </reaction>
</comment>
<evidence type="ECO:0000256" key="5">
    <source>
        <dbReference type="HAMAP-Rule" id="MF_01201"/>
    </source>
</evidence>
<dbReference type="Proteomes" id="UP000076021">
    <property type="component" value="Chromosome"/>
</dbReference>
<feature type="binding site" evidence="5 7">
    <location>
        <position position="315"/>
    </location>
    <ligand>
        <name>substrate</name>
    </ligand>
</feature>
<dbReference type="InterPro" id="IPR020622">
    <property type="entry name" value="Ala_racemase_pyridoxalP-BS"/>
</dbReference>